<evidence type="ECO:0000313" key="3">
    <source>
        <dbReference type="Proteomes" id="UP001597511"/>
    </source>
</evidence>
<accession>A0ABW6A956</accession>
<dbReference type="EMBL" id="JBHUOZ010000003">
    <property type="protein sequence ID" value="MFD2920213.1"/>
    <property type="molecule type" value="Genomic_DNA"/>
</dbReference>
<evidence type="ECO:0000256" key="1">
    <source>
        <dbReference type="SAM" id="SignalP"/>
    </source>
</evidence>
<keyword evidence="3" id="KW-1185">Reference proteome</keyword>
<protein>
    <recommendedName>
        <fullName evidence="4">Tetratricopeptide repeat-containing protein</fullName>
    </recommendedName>
</protein>
<dbReference type="RefSeq" id="WP_386098218.1">
    <property type="nucleotide sequence ID" value="NZ_JBHUOZ010000003.1"/>
</dbReference>
<gene>
    <name evidence="2" type="ORF">ACFS6H_10865</name>
</gene>
<feature type="signal peptide" evidence="1">
    <location>
        <begin position="1"/>
        <end position="19"/>
    </location>
</feature>
<comment type="caution">
    <text evidence="2">The sequence shown here is derived from an EMBL/GenBank/DDBJ whole genome shotgun (WGS) entry which is preliminary data.</text>
</comment>
<proteinExistence type="predicted"/>
<name>A0ABW6A956_9BACT</name>
<feature type="chain" id="PRO_5045812416" description="Tetratricopeptide repeat-containing protein" evidence="1">
    <location>
        <begin position="20"/>
        <end position="427"/>
    </location>
</feature>
<evidence type="ECO:0008006" key="4">
    <source>
        <dbReference type="Google" id="ProtNLM"/>
    </source>
</evidence>
<organism evidence="2 3">
    <name type="scientific">Terrimonas rubra</name>
    <dbReference type="NCBI Taxonomy" id="1035890"/>
    <lineage>
        <taxon>Bacteria</taxon>
        <taxon>Pseudomonadati</taxon>
        <taxon>Bacteroidota</taxon>
        <taxon>Chitinophagia</taxon>
        <taxon>Chitinophagales</taxon>
        <taxon>Chitinophagaceae</taxon>
        <taxon>Terrimonas</taxon>
    </lineage>
</organism>
<reference evidence="3" key="1">
    <citation type="journal article" date="2019" name="Int. J. Syst. Evol. Microbiol.">
        <title>The Global Catalogue of Microorganisms (GCM) 10K type strain sequencing project: providing services to taxonomists for standard genome sequencing and annotation.</title>
        <authorList>
            <consortium name="The Broad Institute Genomics Platform"/>
            <consortium name="The Broad Institute Genome Sequencing Center for Infectious Disease"/>
            <person name="Wu L."/>
            <person name="Ma J."/>
        </authorList>
    </citation>
    <scope>NUCLEOTIDE SEQUENCE [LARGE SCALE GENOMIC DNA]</scope>
    <source>
        <strain evidence="3">KCTC 23299</strain>
    </source>
</reference>
<keyword evidence="1" id="KW-0732">Signal</keyword>
<sequence length="427" mass="48500">MKILVLGFAILFYCHNVPAQVKKITDPLTPCHETADAVAGIYTDHTNPKYGSHSIKGGATIKAAMMKQLIAIEKLEEASRKDFKLTGCAARVSFSGGNYNNYGKIAYPGYGYQLGIYKYVCHVTQHVTKIVSEYLTVLRVDVNPYMPAGAKAGGTGEFAINGIRYSIPIEAREGPDYVNMAKNNPSKVSQYISESMVLANRSNDYKNTHTEFLKIIHGDGYTENWIRGDRYKPSSSKYRFIDRRYLITKPGVPLLIPVSRKQYLEDMLEYLEIEKTNFYFDHAARVKNIGNSMSDGAKRDRAILEKDKKDYPGIYEARKAKIKELLAGQKQAWLQKPAVVDNNNKTYDANKRLENLGKFYDAEDEYTSALYILNPAYFTAPDGQPAKPMFMEVQMRYELAEGKGFSERYFNNFLKSFDMTALRKMLQ</sequence>
<evidence type="ECO:0000313" key="2">
    <source>
        <dbReference type="EMBL" id="MFD2920213.1"/>
    </source>
</evidence>
<dbReference type="Proteomes" id="UP001597511">
    <property type="component" value="Unassembled WGS sequence"/>
</dbReference>